<accession>A0A396S3K9</accession>
<dbReference type="Proteomes" id="UP000265692">
    <property type="component" value="Unassembled WGS sequence"/>
</dbReference>
<comment type="caution">
    <text evidence="1">The sequence shown here is derived from an EMBL/GenBank/DDBJ whole genome shotgun (WGS) entry which is preliminary data.</text>
</comment>
<proteinExistence type="predicted"/>
<name>A0A396S3K9_9BACL</name>
<reference evidence="1 2" key="1">
    <citation type="submission" date="2018-08" db="EMBL/GenBank/DDBJ databases">
        <title>Lysinibacillus sp. YLB-03 draft genome sequence.</title>
        <authorList>
            <person name="Yu L."/>
        </authorList>
    </citation>
    <scope>NUCLEOTIDE SEQUENCE [LARGE SCALE GENOMIC DNA]</scope>
    <source>
        <strain evidence="1 2">YLB-03</strain>
    </source>
</reference>
<keyword evidence="2" id="KW-1185">Reference proteome</keyword>
<protein>
    <submittedName>
        <fullName evidence="1">DUF3221 domain-containing protein</fullName>
    </submittedName>
</protein>
<dbReference type="InterPro" id="IPR012340">
    <property type="entry name" value="NA-bd_OB-fold"/>
</dbReference>
<dbReference type="InterPro" id="IPR021598">
    <property type="entry name" value="DUF3221"/>
</dbReference>
<gene>
    <name evidence="1" type="ORF">D1B33_16740</name>
</gene>
<sequence>MLLKKISLILFLTLISIGLLSCQQNSVSTNIENNSLTIGMIVAKEEARILVVAGATPEDITNLTTQEIIKKYEDGAWFTINQEELGQDLKVGMKVNVWYDTMDSSLPGSGNVTKIEIL</sequence>
<organism evidence="1 2">
    <name type="scientific">Ureibacillus yapensis</name>
    <dbReference type="NCBI Taxonomy" id="2304605"/>
    <lineage>
        <taxon>Bacteria</taxon>
        <taxon>Bacillati</taxon>
        <taxon>Bacillota</taxon>
        <taxon>Bacilli</taxon>
        <taxon>Bacillales</taxon>
        <taxon>Caryophanaceae</taxon>
        <taxon>Ureibacillus</taxon>
    </lineage>
</organism>
<dbReference type="AlphaFoldDB" id="A0A396S3K9"/>
<evidence type="ECO:0000313" key="1">
    <source>
        <dbReference type="EMBL" id="RHW32382.1"/>
    </source>
</evidence>
<dbReference type="Gene3D" id="2.40.50.140">
    <property type="entry name" value="Nucleic acid-binding proteins"/>
    <property type="match status" value="1"/>
</dbReference>
<dbReference type="EMBL" id="QWEI01000013">
    <property type="protein sequence ID" value="RHW32382.1"/>
    <property type="molecule type" value="Genomic_DNA"/>
</dbReference>
<evidence type="ECO:0000313" key="2">
    <source>
        <dbReference type="Proteomes" id="UP000265692"/>
    </source>
</evidence>
<dbReference type="Pfam" id="PF11518">
    <property type="entry name" value="DUF3221"/>
    <property type="match status" value="1"/>
</dbReference>
<dbReference type="PROSITE" id="PS51257">
    <property type="entry name" value="PROKAR_LIPOPROTEIN"/>
    <property type="match status" value="1"/>
</dbReference>